<evidence type="ECO:0000313" key="2">
    <source>
        <dbReference type="Proteomes" id="UP000184109"/>
    </source>
</evidence>
<dbReference type="EMBL" id="FQXQ01000002">
    <property type="protein sequence ID" value="SHH60775.1"/>
    <property type="molecule type" value="Genomic_DNA"/>
</dbReference>
<dbReference type="AlphaFoldDB" id="A0A1M5UCJ9"/>
<evidence type="ECO:0000313" key="1">
    <source>
        <dbReference type="EMBL" id="SHH60775.1"/>
    </source>
</evidence>
<protein>
    <submittedName>
        <fullName evidence="1">Uncharacterized protein</fullName>
    </submittedName>
</protein>
<name>A0A1M5UCJ9_9FLAO</name>
<dbReference type="Proteomes" id="UP000184109">
    <property type="component" value="Unassembled WGS sequence"/>
</dbReference>
<sequence>MDRAIFYELDVKNAMKKNFNDIHKQSVSLSF</sequence>
<gene>
    <name evidence="1" type="ORF">SAMN05444281_1172</name>
</gene>
<organism evidence="1 2">
    <name type="scientific">Wenyingzhuangia marina</name>
    <dbReference type="NCBI Taxonomy" id="1195760"/>
    <lineage>
        <taxon>Bacteria</taxon>
        <taxon>Pseudomonadati</taxon>
        <taxon>Bacteroidota</taxon>
        <taxon>Flavobacteriia</taxon>
        <taxon>Flavobacteriales</taxon>
        <taxon>Flavobacteriaceae</taxon>
        <taxon>Wenyingzhuangia</taxon>
    </lineage>
</organism>
<proteinExistence type="predicted"/>
<reference evidence="2" key="1">
    <citation type="submission" date="2016-11" db="EMBL/GenBank/DDBJ databases">
        <authorList>
            <person name="Varghese N."/>
            <person name="Submissions S."/>
        </authorList>
    </citation>
    <scope>NUCLEOTIDE SEQUENCE [LARGE SCALE GENOMIC DNA]</scope>
    <source>
        <strain evidence="2">DSM 100572</strain>
    </source>
</reference>
<accession>A0A1M5UCJ9</accession>
<keyword evidence="2" id="KW-1185">Reference proteome</keyword>